<comment type="caution">
    <text evidence="3">The sequence shown here is derived from an EMBL/GenBank/DDBJ whole genome shotgun (WGS) entry which is preliminary data.</text>
</comment>
<dbReference type="Gene3D" id="2.20.100.10">
    <property type="entry name" value="Thrombospondin type-1 (TSP1) repeat"/>
    <property type="match status" value="1"/>
</dbReference>
<keyword evidence="2" id="KW-1133">Transmembrane helix</keyword>
<accession>A0ABD2AY91</accession>
<gene>
    <name evidence="3" type="ORF">V1478_008249</name>
</gene>
<dbReference type="SMART" id="SM00209">
    <property type="entry name" value="TSP1"/>
    <property type="match status" value="1"/>
</dbReference>
<dbReference type="Proteomes" id="UP001607302">
    <property type="component" value="Unassembled WGS sequence"/>
</dbReference>
<evidence type="ECO:0000313" key="4">
    <source>
        <dbReference type="Proteomes" id="UP001607302"/>
    </source>
</evidence>
<dbReference type="PROSITE" id="PS50092">
    <property type="entry name" value="TSP1"/>
    <property type="match status" value="1"/>
</dbReference>
<keyword evidence="2" id="KW-0812">Transmembrane</keyword>
<evidence type="ECO:0000256" key="2">
    <source>
        <dbReference type="SAM" id="Phobius"/>
    </source>
</evidence>
<sequence length="652" mass="75284">MLLGYCVMVKLCCYKWMWIPLIVFSVFTIVESKRRQKRAFSLSHRYQQHLISNENHNDLTSNSILNGKKLSSNVNASEETMITTSPFFDIKQSVKEKTLLDLEKPTLFDDIDKHSDLEESSNDTHIRVKRTDFKFVKPDKRQSLIHLKSNYFEDLANSFPRKSSNAEYRSLRKRHIRLSKRSNDYYNTSNYQNVSSNSNETSSNLQVTETNRYLDSYITDSMSSKNGCNDVEQKVGTIFNLEANISQTLKPDDSMLNNVGAYKMKSKRKRTSKKSTRRRVLHGKKRKLGKHGGSSKKKGISSKVTGKRISNSLKTTSLSKVKQQKNHTIRNNLPKIVDDNQVESEIKKRDFIDDGSEVDITRTRDISDHERSSRQGEKERTEETLIEEKKDVTVNDNVRDKRSLRKRKGIILEEREISLRTRLKRNENNNLTIPKYPNVLESTSSPLSMLSENNQSLFEKPRGDRAVKSIEEIKELAEKLVTKVNELQSYLSYENQKGNKGEKMKKKMELREIEVPRDNATIEEVVLETPKLVDECVRIGDLNSALKTLNDRNASLDKVTIKEESGTERINLSNAQTGPLTKRMARKSRIKRKSRRKWGRWTGWSSCSVSCGKGRQIRWRHCLRDCSTVETEMEEKACQMPACPPGKFLGLF</sequence>
<feature type="compositionally biased region" description="Polar residues" evidence="1">
    <location>
        <begin position="308"/>
        <end position="321"/>
    </location>
</feature>
<keyword evidence="4" id="KW-1185">Reference proteome</keyword>
<protein>
    <submittedName>
        <fullName evidence="3">Coiled-coil domain-containing protein 175-like</fullName>
    </submittedName>
</protein>
<reference evidence="3 4" key="1">
    <citation type="journal article" date="2024" name="Ann. Entomol. Soc. Am.">
        <title>Genomic analyses of the southern and eastern yellowjacket wasps (Hymenoptera: Vespidae) reveal evolutionary signatures of social life.</title>
        <authorList>
            <person name="Catto M.A."/>
            <person name="Caine P.B."/>
            <person name="Orr S.E."/>
            <person name="Hunt B.G."/>
            <person name="Goodisman M.A.D."/>
        </authorList>
    </citation>
    <scope>NUCLEOTIDE SEQUENCE [LARGE SCALE GENOMIC DNA]</scope>
    <source>
        <strain evidence="3">233</strain>
        <tissue evidence="3">Head and thorax</tissue>
    </source>
</reference>
<organism evidence="3 4">
    <name type="scientific">Vespula squamosa</name>
    <name type="common">Southern yellow jacket</name>
    <name type="synonym">Wasp</name>
    <dbReference type="NCBI Taxonomy" id="30214"/>
    <lineage>
        <taxon>Eukaryota</taxon>
        <taxon>Metazoa</taxon>
        <taxon>Ecdysozoa</taxon>
        <taxon>Arthropoda</taxon>
        <taxon>Hexapoda</taxon>
        <taxon>Insecta</taxon>
        <taxon>Pterygota</taxon>
        <taxon>Neoptera</taxon>
        <taxon>Endopterygota</taxon>
        <taxon>Hymenoptera</taxon>
        <taxon>Apocrita</taxon>
        <taxon>Aculeata</taxon>
        <taxon>Vespoidea</taxon>
        <taxon>Vespidae</taxon>
        <taxon>Vespinae</taxon>
        <taxon>Vespula</taxon>
    </lineage>
</organism>
<dbReference type="InterPro" id="IPR036383">
    <property type="entry name" value="TSP1_rpt_sf"/>
</dbReference>
<feature type="compositionally biased region" description="Basic residues" evidence="1">
    <location>
        <begin position="264"/>
        <end position="300"/>
    </location>
</feature>
<keyword evidence="2" id="KW-0472">Membrane</keyword>
<dbReference type="Pfam" id="PF00090">
    <property type="entry name" value="TSP_1"/>
    <property type="match status" value="1"/>
</dbReference>
<dbReference type="AlphaFoldDB" id="A0ABD2AY91"/>
<feature type="transmembrane region" description="Helical" evidence="2">
    <location>
        <begin position="12"/>
        <end position="30"/>
    </location>
</feature>
<feature type="region of interest" description="Disordered" evidence="1">
    <location>
        <begin position="362"/>
        <end position="386"/>
    </location>
</feature>
<proteinExistence type="predicted"/>
<evidence type="ECO:0000256" key="1">
    <source>
        <dbReference type="SAM" id="MobiDB-lite"/>
    </source>
</evidence>
<name>A0ABD2AY91_VESSQ</name>
<feature type="region of interest" description="Disordered" evidence="1">
    <location>
        <begin position="263"/>
        <end position="336"/>
    </location>
</feature>
<evidence type="ECO:0000313" key="3">
    <source>
        <dbReference type="EMBL" id="KAL2725576.1"/>
    </source>
</evidence>
<dbReference type="SUPFAM" id="SSF82895">
    <property type="entry name" value="TSP-1 type 1 repeat"/>
    <property type="match status" value="1"/>
</dbReference>
<dbReference type="EMBL" id="JAUDFV010000138">
    <property type="protein sequence ID" value="KAL2725576.1"/>
    <property type="molecule type" value="Genomic_DNA"/>
</dbReference>
<dbReference type="InterPro" id="IPR000884">
    <property type="entry name" value="TSP1_rpt"/>
</dbReference>